<organism evidence="3 4">
    <name type="scientific">Amycolatopsis eburnea</name>
    <dbReference type="NCBI Taxonomy" id="2267691"/>
    <lineage>
        <taxon>Bacteria</taxon>
        <taxon>Bacillati</taxon>
        <taxon>Actinomycetota</taxon>
        <taxon>Actinomycetes</taxon>
        <taxon>Pseudonocardiales</taxon>
        <taxon>Pseudonocardiaceae</taxon>
        <taxon>Amycolatopsis</taxon>
    </lineage>
</organism>
<dbReference type="RefSeq" id="WP_125305626.1">
    <property type="nucleotide sequence ID" value="NZ_RSEC01000006.1"/>
</dbReference>
<dbReference type="AlphaFoldDB" id="A0A3R9F0H4"/>
<dbReference type="OrthoDB" id="9857019at2"/>
<comment type="caution">
    <text evidence="3">The sequence shown here is derived from an EMBL/GenBank/DDBJ whole genome shotgun (WGS) entry which is preliminary data.</text>
</comment>
<dbReference type="Proteomes" id="UP000267081">
    <property type="component" value="Unassembled WGS sequence"/>
</dbReference>
<reference evidence="3 4" key="1">
    <citation type="submission" date="2018-12" db="EMBL/GenBank/DDBJ databases">
        <title>Amycolatopsis eburnea sp. nov. actinomycete associate with arbuscular mycorrhiza fungal spore.</title>
        <authorList>
            <person name="Lumyong S."/>
            <person name="Chaiya L."/>
        </authorList>
    </citation>
    <scope>NUCLEOTIDE SEQUENCE [LARGE SCALE GENOMIC DNA]</scope>
    <source>
        <strain evidence="3 4">GLM-1</strain>
    </source>
</reference>
<dbReference type="EMBL" id="RSEC01000006">
    <property type="protein sequence ID" value="RSD26369.1"/>
    <property type="molecule type" value="Genomic_DNA"/>
</dbReference>
<name>A0A3R9F0H4_9PSEU</name>
<evidence type="ECO:0000313" key="4">
    <source>
        <dbReference type="Proteomes" id="UP000267081"/>
    </source>
</evidence>
<gene>
    <name evidence="3" type="ORF">EIY87_00460</name>
</gene>
<protein>
    <submittedName>
        <fullName evidence="3">Uncharacterized protein</fullName>
    </submittedName>
</protein>
<proteinExistence type="predicted"/>
<feature type="compositionally biased region" description="Low complexity" evidence="2">
    <location>
        <begin position="138"/>
        <end position="152"/>
    </location>
</feature>
<evidence type="ECO:0000256" key="1">
    <source>
        <dbReference type="SAM" id="Coils"/>
    </source>
</evidence>
<keyword evidence="1" id="KW-0175">Coiled coil</keyword>
<accession>A0A3R9F0H4</accession>
<keyword evidence="4" id="KW-1185">Reference proteome</keyword>
<feature type="region of interest" description="Disordered" evidence="2">
    <location>
        <begin position="138"/>
        <end position="173"/>
    </location>
</feature>
<feature type="coiled-coil region" evidence="1">
    <location>
        <begin position="52"/>
        <end position="79"/>
    </location>
</feature>
<feature type="compositionally biased region" description="Basic and acidic residues" evidence="2">
    <location>
        <begin position="156"/>
        <end position="173"/>
    </location>
</feature>
<evidence type="ECO:0000256" key="2">
    <source>
        <dbReference type="SAM" id="MobiDB-lite"/>
    </source>
</evidence>
<evidence type="ECO:0000313" key="3">
    <source>
        <dbReference type="EMBL" id="RSD26369.1"/>
    </source>
</evidence>
<sequence>MIERAAEAMCDASPNGSRWADLGDLGRRIYRTRIRAMRRQGFIAPPGQRAELDDVRQALMDLQAQLRGIRSAARAAENLGRVAYQRYSAQVQAVSVSGDPLPTWAEMLADRQHIANAWVWAASAVADLVLRGAHNGAHAAADAAEDNPAGTAQGERGSRAQAEARPHDGGREA</sequence>